<reference evidence="3 4" key="1">
    <citation type="submission" date="2019-01" db="EMBL/GenBank/DDBJ databases">
        <authorList>
            <consortium name="Pathogen Informatics"/>
        </authorList>
    </citation>
    <scope>NUCLEOTIDE SEQUENCE [LARGE SCALE GENOMIC DNA]</scope>
    <source>
        <strain evidence="3 4">NCTC10119</strain>
    </source>
</reference>
<dbReference type="Pfam" id="PF12506">
    <property type="entry name" value="DUF3713"/>
    <property type="match status" value="1"/>
</dbReference>
<dbReference type="AlphaFoldDB" id="A0AAV5N7W9"/>
<evidence type="ECO:0008006" key="5">
    <source>
        <dbReference type="Google" id="ProtNLM"/>
    </source>
</evidence>
<proteinExistence type="inferred from homology"/>
<dbReference type="PROSITE" id="PS51257">
    <property type="entry name" value="PROKAR_LIPOPROTEIN"/>
    <property type="match status" value="1"/>
</dbReference>
<keyword evidence="2" id="KW-0732">Signal</keyword>
<accession>A0AAV5N7W9</accession>
<name>A0AAV5N7W9_MYCPM</name>
<dbReference type="EMBL" id="LR214945">
    <property type="protein sequence ID" value="VEU57022.1"/>
    <property type="molecule type" value="Genomic_DNA"/>
</dbReference>
<evidence type="ECO:0000313" key="3">
    <source>
        <dbReference type="EMBL" id="VEU57022.1"/>
    </source>
</evidence>
<comment type="similarity">
    <text evidence="1">Belongs to the MG307/MG309/MG338 family.</text>
</comment>
<organism evidence="3 4">
    <name type="scientific">Mycoplasmoides pneumoniae</name>
    <name type="common">Mycoplasma pneumoniae</name>
    <dbReference type="NCBI Taxonomy" id="2104"/>
    <lineage>
        <taxon>Bacteria</taxon>
        <taxon>Bacillati</taxon>
        <taxon>Mycoplasmatota</taxon>
        <taxon>Mycoplasmoidales</taxon>
        <taxon>Mycoplasmoidaceae</taxon>
        <taxon>Mycoplasmoides</taxon>
    </lineage>
</organism>
<protein>
    <recommendedName>
        <fullName evidence="5">Lipoprotein</fullName>
    </recommendedName>
</protein>
<dbReference type="InterPro" id="IPR022186">
    <property type="entry name" value="DUF3713"/>
</dbReference>
<dbReference type="RefSeq" id="WP_026088312.1">
    <property type="nucleotide sequence ID" value="NZ_AP017318.1"/>
</dbReference>
<dbReference type="Proteomes" id="UP000289557">
    <property type="component" value="Chromosome"/>
</dbReference>
<evidence type="ECO:0000256" key="2">
    <source>
        <dbReference type="SAM" id="SignalP"/>
    </source>
</evidence>
<feature type="chain" id="PRO_5043291598" description="Lipoprotein" evidence="2">
    <location>
        <begin position="30"/>
        <end position="275"/>
    </location>
</feature>
<feature type="signal peptide" evidence="2">
    <location>
        <begin position="1"/>
        <end position="29"/>
    </location>
</feature>
<sequence length="275" mass="31151">MKSFLRKPKFWLLLLGGLSTSSIILSACATPSNSALQAVFKPTSNQFFNGEHGTIQSALNTALRDPETNKKFVAAPLLKALEAWYENNQDKNITQFLKDTKTNVDNQYKTVVDKVVSAPRNKSLFVQQDLLDSSGGSEATWKARKLFEQLISDFASRVFQKNYLSYKENGKVSAGPFLYDTISKNSNWQNIVFDAGNFPETNDDFFAQIQSEVFDQWAEYTDPTIISSVTLKYSAPNQGLGQIYNKDKLKDKLTPSYAFPFFCWGKRYSGKSKRW</sequence>
<evidence type="ECO:0000313" key="4">
    <source>
        <dbReference type="Proteomes" id="UP000289557"/>
    </source>
</evidence>
<gene>
    <name evidence="3" type="ORF">NCTC10119_00290</name>
</gene>
<evidence type="ECO:0000256" key="1">
    <source>
        <dbReference type="ARBA" id="ARBA00010828"/>
    </source>
</evidence>